<dbReference type="RefSeq" id="WP_071991039.1">
    <property type="nucleotide sequence ID" value="NZ_CP065626.1"/>
</dbReference>
<evidence type="ECO:0008006" key="3">
    <source>
        <dbReference type="Google" id="ProtNLM"/>
    </source>
</evidence>
<accession>A0A376DGJ1</accession>
<protein>
    <recommendedName>
        <fullName evidence="3">Rz1 lytic protein</fullName>
    </recommendedName>
</protein>
<dbReference type="EMBL" id="UFXZ01000001">
    <property type="protein sequence ID" value="STC89301.1"/>
    <property type="molecule type" value="Genomic_DNA"/>
</dbReference>
<organism evidence="1 2">
    <name type="scientific">Edwardsiella hoshinae</name>
    <dbReference type="NCBI Taxonomy" id="93378"/>
    <lineage>
        <taxon>Bacteria</taxon>
        <taxon>Pseudomonadati</taxon>
        <taxon>Pseudomonadota</taxon>
        <taxon>Gammaproteobacteria</taxon>
        <taxon>Enterobacterales</taxon>
        <taxon>Hafniaceae</taxon>
        <taxon>Edwardsiella</taxon>
    </lineage>
</organism>
<name>A0A376DGJ1_9GAMM</name>
<dbReference type="InterPro" id="IPR058979">
    <property type="entry name" value="LysC-like"/>
</dbReference>
<dbReference type="Pfam" id="PF23793">
    <property type="entry name" value="LysC"/>
    <property type="match status" value="1"/>
</dbReference>
<evidence type="ECO:0000313" key="2">
    <source>
        <dbReference type="Proteomes" id="UP000255248"/>
    </source>
</evidence>
<reference evidence="1 2" key="1">
    <citation type="submission" date="2018-06" db="EMBL/GenBank/DDBJ databases">
        <authorList>
            <consortium name="Pathogen Informatics"/>
            <person name="Doyle S."/>
        </authorList>
    </citation>
    <scope>NUCLEOTIDE SEQUENCE [LARGE SCALE GENOMIC DNA]</scope>
    <source>
        <strain evidence="1 2">NCTC12121</strain>
    </source>
</reference>
<dbReference type="AlphaFoldDB" id="A0A376DGJ1"/>
<proteinExistence type="predicted"/>
<gene>
    <name evidence="1" type="ORF">NCTC12121_02133</name>
</gene>
<sequence>MQSARSHWSHREPREISRWLLRAMIALVGLCLLSLLSGCGSTRTVYVPAPAVPLSTELTADTPVPTVPDPLTWGASLDLNMRLLSALGQCNADKAGIRSIEMRRNALLAAGK</sequence>
<dbReference type="Proteomes" id="UP000255248">
    <property type="component" value="Unassembled WGS sequence"/>
</dbReference>
<evidence type="ECO:0000313" key="1">
    <source>
        <dbReference type="EMBL" id="STC89301.1"/>
    </source>
</evidence>